<protein>
    <submittedName>
        <fullName evidence="2">Chalcone_isomerase domain-containing protein</fullName>
    </submittedName>
</protein>
<name>A0A1I8BIZ2_MELHA</name>
<keyword evidence="1" id="KW-1185">Reference proteome</keyword>
<evidence type="ECO:0000313" key="2">
    <source>
        <dbReference type="WBParaSite" id="MhA1_Contig2731.frz3.gene1"/>
    </source>
</evidence>
<organism evidence="1 2">
    <name type="scientific">Meloidogyne hapla</name>
    <name type="common">Root-knot nematode worm</name>
    <dbReference type="NCBI Taxonomy" id="6305"/>
    <lineage>
        <taxon>Eukaryota</taxon>
        <taxon>Metazoa</taxon>
        <taxon>Ecdysozoa</taxon>
        <taxon>Nematoda</taxon>
        <taxon>Chromadorea</taxon>
        <taxon>Rhabditida</taxon>
        <taxon>Tylenchina</taxon>
        <taxon>Tylenchomorpha</taxon>
        <taxon>Tylenchoidea</taxon>
        <taxon>Meloidogynidae</taxon>
        <taxon>Meloidogyninae</taxon>
        <taxon>Meloidogyne</taxon>
    </lineage>
</organism>
<proteinExistence type="predicted"/>
<sequence>HIETSKENIISNQIQFEGLYDDSFTLSERAEFIEEYQGFHSSKYKYKLTNIHNPNVKFSIFLGERNGHINRVHIDRISEFLFWSPNLSEFLYLWYQPDNGDYNINIPKHLIKTILKQTFNFSTLKWQKIFKNG</sequence>
<evidence type="ECO:0000313" key="1">
    <source>
        <dbReference type="Proteomes" id="UP000095281"/>
    </source>
</evidence>
<dbReference type="Proteomes" id="UP000095281">
    <property type="component" value="Unplaced"/>
</dbReference>
<dbReference type="WBParaSite" id="MhA1_Contig2731.frz3.gene1">
    <property type="protein sequence ID" value="MhA1_Contig2731.frz3.gene1"/>
    <property type="gene ID" value="MhA1_Contig2731.frz3.gene1"/>
</dbReference>
<dbReference type="AlphaFoldDB" id="A0A1I8BIZ2"/>
<accession>A0A1I8BIZ2</accession>
<reference evidence="2" key="1">
    <citation type="submission" date="2016-11" db="UniProtKB">
        <authorList>
            <consortium name="WormBaseParasite"/>
        </authorList>
    </citation>
    <scope>IDENTIFICATION</scope>
</reference>